<dbReference type="InterPro" id="IPR036643">
    <property type="entry name" value="RNApol_insert_sf"/>
</dbReference>
<dbReference type="Pfam" id="PF01000">
    <property type="entry name" value="RNA_pol_A_bac"/>
    <property type="match status" value="1"/>
</dbReference>
<dbReference type="SUPFAM" id="SSF56553">
    <property type="entry name" value="Insert subdomain of RNA polymerase alpha subunit"/>
    <property type="match status" value="1"/>
</dbReference>
<protein>
    <submittedName>
        <fullName evidence="5">DNA-directed RNA polymerases II, IV and V subunit 3</fullName>
    </submittedName>
</protein>
<proteinExistence type="inferred from homology"/>
<evidence type="ECO:0000256" key="1">
    <source>
        <dbReference type="ARBA" id="ARBA00022478"/>
    </source>
</evidence>
<dbReference type="InterPro" id="IPR050518">
    <property type="entry name" value="Rpo3/RPB3_RNA_Pol_subunit"/>
</dbReference>
<organism evidence="5 6">
    <name type="scientific">Gracilariopsis chorda</name>
    <dbReference type="NCBI Taxonomy" id="448386"/>
    <lineage>
        <taxon>Eukaryota</taxon>
        <taxon>Rhodophyta</taxon>
        <taxon>Florideophyceae</taxon>
        <taxon>Rhodymeniophycidae</taxon>
        <taxon>Gracilariales</taxon>
        <taxon>Gracilariaceae</taxon>
        <taxon>Gracilariopsis</taxon>
    </lineage>
</organism>
<evidence type="ECO:0000259" key="4">
    <source>
        <dbReference type="SMART" id="SM00662"/>
    </source>
</evidence>
<dbReference type="PANTHER" id="PTHR11800">
    <property type="entry name" value="DNA-DIRECTED RNA POLYMERASE"/>
    <property type="match status" value="1"/>
</dbReference>
<dbReference type="HAMAP" id="MF_00320">
    <property type="entry name" value="RNApol_arch_Rpo3"/>
    <property type="match status" value="1"/>
</dbReference>
<dbReference type="SMART" id="SM00662">
    <property type="entry name" value="RPOLD"/>
    <property type="match status" value="1"/>
</dbReference>
<reference evidence="5 6" key="1">
    <citation type="journal article" date="2018" name="Mol. Biol. Evol.">
        <title>Analysis of the draft genome of the red seaweed Gracilariopsis chorda provides insights into genome size evolution in Rhodophyta.</title>
        <authorList>
            <person name="Lee J."/>
            <person name="Yang E.C."/>
            <person name="Graf L."/>
            <person name="Yang J.H."/>
            <person name="Qiu H."/>
            <person name="Zel Zion U."/>
            <person name="Chan C.X."/>
            <person name="Stephens T.G."/>
            <person name="Weber A.P.M."/>
            <person name="Boo G.H."/>
            <person name="Boo S.M."/>
            <person name="Kim K.M."/>
            <person name="Shin Y."/>
            <person name="Jung M."/>
            <person name="Lee S.J."/>
            <person name="Yim H.S."/>
            <person name="Lee J.H."/>
            <person name="Bhattacharya D."/>
            <person name="Yoon H.S."/>
        </authorList>
    </citation>
    <scope>NUCLEOTIDE SEQUENCE [LARGE SCALE GENOMIC DNA]</scope>
    <source>
        <strain evidence="5 6">SKKU-2015</strain>
        <tissue evidence="5">Whole body</tissue>
    </source>
</reference>
<dbReference type="SUPFAM" id="SSF55257">
    <property type="entry name" value="RBP11-like subunits of RNA polymerase"/>
    <property type="match status" value="1"/>
</dbReference>
<dbReference type="GO" id="GO:0003677">
    <property type="term" value="F:DNA binding"/>
    <property type="evidence" value="ECO:0007669"/>
    <property type="project" value="InterPro"/>
</dbReference>
<dbReference type="NCBIfam" id="NF001988">
    <property type="entry name" value="PRK00783.1"/>
    <property type="match status" value="1"/>
</dbReference>
<dbReference type="InterPro" id="IPR011262">
    <property type="entry name" value="DNA-dir_RNA_pol_insert"/>
</dbReference>
<keyword evidence="6" id="KW-1185">Reference proteome</keyword>
<dbReference type="PROSITE" id="PS00446">
    <property type="entry name" value="RNA_POL_D_30KD"/>
    <property type="match status" value="1"/>
</dbReference>
<dbReference type="InterPro" id="IPR022842">
    <property type="entry name" value="RNAP_Rpo3/Rpb3/RPAC1"/>
</dbReference>
<dbReference type="GO" id="GO:0046983">
    <property type="term" value="F:protein dimerization activity"/>
    <property type="evidence" value="ECO:0007669"/>
    <property type="project" value="InterPro"/>
</dbReference>
<accession>A0A2V3IDF8</accession>
<name>A0A2V3IDF8_9FLOR</name>
<dbReference type="Pfam" id="PF01193">
    <property type="entry name" value="RNA_pol_L"/>
    <property type="match status" value="1"/>
</dbReference>
<dbReference type="PANTHER" id="PTHR11800:SF2">
    <property type="entry name" value="DNA-DIRECTED RNA POLYMERASE II SUBUNIT RPB3"/>
    <property type="match status" value="1"/>
</dbReference>
<dbReference type="EMBL" id="NBIV01000359">
    <property type="protein sequence ID" value="PXF40097.1"/>
    <property type="molecule type" value="Genomic_DNA"/>
</dbReference>
<dbReference type="AlphaFoldDB" id="A0A2V3IDF8"/>
<dbReference type="OrthoDB" id="270173at2759"/>
<dbReference type="STRING" id="448386.A0A2V3IDF8"/>
<dbReference type="InterPro" id="IPR036603">
    <property type="entry name" value="RBP11-like"/>
</dbReference>
<dbReference type="GO" id="GO:0005665">
    <property type="term" value="C:RNA polymerase II, core complex"/>
    <property type="evidence" value="ECO:0007669"/>
    <property type="project" value="TreeGrafter"/>
</dbReference>
<dbReference type="Gene3D" id="2.170.120.12">
    <property type="entry name" value="DNA-directed RNA polymerase, insert domain"/>
    <property type="match status" value="1"/>
</dbReference>
<dbReference type="GO" id="GO:0003899">
    <property type="term" value="F:DNA-directed RNA polymerase activity"/>
    <property type="evidence" value="ECO:0007669"/>
    <property type="project" value="InterPro"/>
</dbReference>
<dbReference type="InterPro" id="IPR001514">
    <property type="entry name" value="DNA-dir_RNA_pol_30-40kDasu_CS"/>
</dbReference>
<evidence type="ECO:0000313" key="5">
    <source>
        <dbReference type="EMBL" id="PXF40097.1"/>
    </source>
</evidence>
<feature type="domain" description="DNA-directed RNA polymerase RpoA/D/Rpb3-type" evidence="4">
    <location>
        <begin position="18"/>
        <end position="312"/>
    </location>
</feature>
<dbReference type="GO" id="GO:0006366">
    <property type="term" value="P:transcription by RNA polymerase II"/>
    <property type="evidence" value="ECO:0007669"/>
    <property type="project" value="TreeGrafter"/>
</dbReference>
<dbReference type="Proteomes" id="UP000247409">
    <property type="component" value="Unassembled WGS sequence"/>
</dbReference>
<dbReference type="Gene3D" id="3.30.1360.10">
    <property type="entry name" value="RNA polymerase, RBP11-like subunit"/>
    <property type="match status" value="1"/>
</dbReference>
<comment type="caution">
    <text evidence="5">The sequence shown here is derived from an EMBL/GenBank/DDBJ whole genome shotgun (WGS) entry which is preliminary data.</text>
</comment>
<dbReference type="InterPro" id="IPR011263">
    <property type="entry name" value="DNA-dir_RNA_pol_RpoA/D/Rpb3"/>
</dbReference>
<evidence type="ECO:0000313" key="6">
    <source>
        <dbReference type="Proteomes" id="UP000247409"/>
    </source>
</evidence>
<keyword evidence="2" id="KW-0804">Transcription</keyword>
<gene>
    <name evidence="5" type="ORF">BWQ96_10195</name>
</gene>
<keyword evidence="1 5" id="KW-0240">DNA-directed RNA polymerase</keyword>
<comment type="similarity">
    <text evidence="3">Belongs to the archaeal Rpo3/eukaryotic RPB3 RNA polymerase subunit family.</text>
</comment>
<evidence type="ECO:0000256" key="3">
    <source>
        <dbReference type="ARBA" id="ARBA00025804"/>
    </source>
</evidence>
<sequence>MPFGRNPGLDIKESSRCYMNFSLNGTDVSMANAIRRTMIAEVPTMAIDLVTVKENTSALHDEYIAHRLGLIPLYSENVDRFDYGFDCEKCEDYCAYCSVSFQIQVHATGDTAVRNVTSKDIVCTNLETEEWCHDVKPVHDSGDDAETGADSDGGNGILIARLSSSQRLDIRCIARKGIAKDHAKWSPMCTVSYRIVPPAVELVLEKLNSLLEQDAKEDLAVYSQGLLKVTNGFLQYEEPFLKGRIGITPDTTRRAGQLATQAGGKPSDIVRYNPEPERFDFTAETTGSMTPRFALLMALDILKKRVDNVMAHIH</sequence>
<evidence type="ECO:0000256" key="2">
    <source>
        <dbReference type="ARBA" id="ARBA00023163"/>
    </source>
</evidence>